<protein>
    <submittedName>
        <fullName evidence="1">Uncharacterized protein</fullName>
    </submittedName>
</protein>
<organism evidence="1 2">
    <name type="scientific">Candidatus Nitrosopumilus salarius BD31</name>
    <dbReference type="NCBI Taxonomy" id="859350"/>
    <lineage>
        <taxon>Archaea</taxon>
        <taxon>Nitrososphaerota</taxon>
        <taxon>Nitrososphaeria</taxon>
        <taxon>Nitrosopumilales</taxon>
        <taxon>Nitrosopumilaceae</taxon>
        <taxon>Nitrosopumilus</taxon>
    </lineage>
</organism>
<dbReference type="AlphaFoldDB" id="I3D214"/>
<gene>
    <name evidence="1" type="ORF">BD31_I0812</name>
</gene>
<name>I3D214_9ARCH</name>
<proteinExistence type="predicted"/>
<comment type="caution">
    <text evidence="1">The sequence shown here is derived from an EMBL/GenBank/DDBJ whole genome shotgun (WGS) entry which is preliminary data.</text>
</comment>
<dbReference type="PATRIC" id="fig|859350.6.peg.1189"/>
<keyword evidence="2" id="KW-1185">Reference proteome</keyword>
<dbReference type="EMBL" id="AEXL02000098">
    <property type="protein sequence ID" value="EIJ65757.1"/>
    <property type="molecule type" value="Genomic_DNA"/>
</dbReference>
<evidence type="ECO:0000313" key="1">
    <source>
        <dbReference type="EMBL" id="EIJ65757.1"/>
    </source>
</evidence>
<accession>I3D214</accession>
<evidence type="ECO:0000313" key="2">
    <source>
        <dbReference type="Proteomes" id="UP000003423"/>
    </source>
</evidence>
<dbReference type="Proteomes" id="UP000003423">
    <property type="component" value="Unassembled WGS sequence"/>
</dbReference>
<reference evidence="1 2" key="1">
    <citation type="journal article" date="2012" name="J. Bacteriol.">
        <title>Genome sequence of "Candidatus Nitrosopumilus salaria" BD31, an ammonia-oxidizing archaeon from the San Francisco Bay estuary.</title>
        <authorList>
            <person name="Mosier A.C."/>
            <person name="Allen E.E."/>
            <person name="Kim M."/>
            <person name="Ferriera S."/>
            <person name="Francis C.A."/>
        </authorList>
    </citation>
    <scope>NUCLEOTIDE SEQUENCE [LARGE SCALE GENOMIC DNA]</scope>
    <source>
        <strain evidence="1 2">BD31</strain>
    </source>
</reference>
<sequence length="40" mass="4970">MSTTIQELKLLEFCILEKMKDIEFQQYRCGHLKNEHEWKK</sequence>